<dbReference type="InterPro" id="IPR040976">
    <property type="entry name" value="Pkinase_fungal"/>
</dbReference>
<feature type="domain" description="Fungal-type protein kinase" evidence="2">
    <location>
        <begin position="209"/>
        <end position="251"/>
    </location>
</feature>
<feature type="region of interest" description="Disordered" evidence="1">
    <location>
        <begin position="174"/>
        <end position="214"/>
    </location>
</feature>
<evidence type="ECO:0000313" key="4">
    <source>
        <dbReference type="Proteomes" id="UP000298390"/>
    </source>
</evidence>
<protein>
    <recommendedName>
        <fullName evidence="2">Fungal-type protein kinase domain-containing protein</fullName>
    </recommendedName>
</protein>
<dbReference type="PANTHER" id="PTHR38248">
    <property type="entry name" value="FUNK1 6"/>
    <property type="match status" value="1"/>
</dbReference>
<dbReference type="Proteomes" id="UP000298390">
    <property type="component" value="Unassembled WGS sequence"/>
</dbReference>
<feature type="compositionally biased region" description="Polar residues" evidence="1">
    <location>
        <begin position="1"/>
        <end position="10"/>
    </location>
</feature>
<dbReference type="SUPFAM" id="SSF56112">
    <property type="entry name" value="Protein kinase-like (PK-like)"/>
    <property type="match status" value="1"/>
</dbReference>
<feature type="compositionally biased region" description="Polar residues" evidence="1">
    <location>
        <begin position="174"/>
        <end position="194"/>
    </location>
</feature>
<sequence>MQFPKSTKPGSYQPHKSREPEDKTTRIGTIRQTLATRKGKNLKHIVDLKCAVTKSIEEMELPRAAMGIIPDSEEQDLRVCRTLILKRYERLEAIGSAGGFHTVFVDVIRAHHWVYETSKILHGNISINNIMWFIEDGQVIGVLCDLDLAEDHSNGDVQSIRPAKVVNASLLQETSTSEKMAKPSNEQQSQTNAEQVPGSMTVPPESEHLQKPRYRTGTGPFMALDLLREGIPPMHKYRHDLESFLYVYVYTVAGYTPTDRTFRPIKQWQLDSLVAIGKAKHWFLTDTKEKEQVFAFTHEDFKPLLQPGSFLTELIRLFRAVERKMDEIKDLEDARWFGSAEDVEAEISEVEEKRDKMVTYSKFMRILGASEDM</sequence>
<comment type="caution">
    <text evidence="3">The sequence shown here is derived from an EMBL/GenBank/DDBJ whole genome shotgun (WGS) entry which is preliminary data.</text>
</comment>
<dbReference type="Gene3D" id="1.10.510.10">
    <property type="entry name" value="Transferase(Phosphotransferase) domain 1"/>
    <property type="match status" value="1"/>
</dbReference>
<dbReference type="PANTHER" id="PTHR38248:SF2">
    <property type="entry name" value="FUNK1 11"/>
    <property type="match status" value="1"/>
</dbReference>
<feature type="region of interest" description="Disordered" evidence="1">
    <location>
        <begin position="1"/>
        <end position="25"/>
    </location>
</feature>
<organism evidence="3 4">
    <name type="scientific">Rhodofomes roseus</name>
    <dbReference type="NCBI Taxonomy" id="34475"/>
    <lineage>
        <taxon>Eukaryota</taxon>
        <taxon>Fungi</taxon>
        <taxon>Dikarya</taxon>
        <taxon>Basidiomycota</taxon>
        <taxon>Agaricomycotina</taxon>
        <taxon>Agaricomycetes</taxon>
        <taxon>Polyporales</taxon>
        <taxon>Rhodofomes</taxon>
    </lineage>
</organism>
<evidence type="ECO:0000313" key="3">
    <source>
        <dbReference type="EMBL" id="TFY52465.1"/>
    </source>
</evidence>
<dbReference type="Pfam" id="PF17667">
    <property type="entry name" value="Pkinase_fungal"/>
    <property type="match status" value="2"/>
</dbReference>
<name>A0A4Y9XQV5_9APHY</name>
<dbReference type="AlphaFoldDB" id="A0A4Y9XQV5"/>
<gene>
    <name evidence="3" type="ORF">EVJ58_g10002</name>
</gene>
<dbReference type="EMBL" id="SEKV01000971">
    <property type="protein sequence ID" value="TFY52465.1"/>
    <property type="molecule type" value="Genomic_DNA"/>
</dbReference>
<evidence type="ECO:0000256" key="1">
    <source>
        <dbReference type="SAM" id="MobiDB-lite"/>
    </source>
</evidence>
<accession>A0A4Y9XQV5</accession>
<feature type="compositionally biased region" description="Basic and acidic residues" evidence="1">
    <location>
        <begin position="16"/>
        <end position="25"/>
    </location>
</feature>
<evidence type="ECO:0000259" key="2">
    <source>
        <dbReference type="Pfam" id="PF17667"/>
    </source>
</evidence>
<dbReference type="InterPro" id="IPR011009">
    <property type="entry name" value="Kinase-like_dom_sf"/>
</dbReference>
<feature type="domain" description="Fungal-type protein kinase" evidence="2">
    <location>
        <begin position="22"/>
        <end position="158"/>
    </location>
</feature>
<proteinExistence type="predicted"/>
<dbReference type="STRING" id="34475.A0A4Y9XQV5"/>
<reference evidence="3 4" key="1">
    <citation type="submission" date="2019-01" db="EMBL/GenBank/DDBJ databases">
        <title>Genome sequencing of the rare red list fungi Fomitopsis rosea.</title>
        <authorList>
            <person name="Buettner E."/>
            <person name="Kellner H."/>
        </authorList>
    </citation>
    <scope>NUCLEOTIDE SEQUENCE [LARGE SCALE GENOMIC DNA]</scope>
    <source>
        <strain evidence="3 4">DSM 105464</strain>
    </source>
</reference>